<accession>A0ABD1LD45</accession>
<gene>
    <name evidence="3" type="ORF">Fmac_025825</name>
</gene>
<keyword evidence="4" id="KW-1185">Reference proteome</keyword>
<dbReference type="PANTHER" id="PTHR35463">
    <property type="entry name" value="TRANSMEMBRANE PROTEIN"/>
    <property type="match status" value="1"/>
</dbReference>
<dbReference type="PANTHER" id="PTHR35463:SF11">
    <property type="entry name" value="TRANSMEMBRANE PROTEIN"/>
    <property type="match status" value="1"/>
</dbReference>
<feature type="signal peptide" evidence="2">
    <location>
        <begin position="1"/>
        <end position="20"/>
    </location>
</feature>
<feature type="region of interest" description="Disordered" evidence="1">
    <location>
        <begin position="103"/>
        <end position="126"/>
    </location>
</feature>
<dbReference type="AlphaFoldDB" id="A0ABD1LD45"/>
<dbReference type="EMBL" id="JBGMDY010000009">
    <property type="protein sequence ID" value="KAL2321446.1"/>
    <property type="molecule type" value="Genomic_DNA"/>
</dbReference>
<organism evidence="3 4">
    <name type="scientific">Flemingia macrophylla</name>
    <dbReference type="NCBI Taxonomy" id="520843"/>
    <lineage>
        <taxon>Eukaryota</taxon>
        <taxon>Viridiplantae</taxon>
        <taxon>Streptophyta</taxon>
        <taxon>Embryophyta</taxon>
        <taxon>Tracheophyta</taxon>
        <taxon>Spermatophyta</taxon>
        <taxon>Magnoliopsida</taxon>
        <taxon>eudicotyledons</taxon>
        <taxon>Gunneridae</taxon>
        <taxon>Pentapetalae</taxon>
        <taxon>rosids</taxon>
        <taxon>fabids</taxon>
        <taxon>Fabales</taxon>
        <taxon>Fabaceae</taxon>
        <taxon>Papilionoideae</taxon>
        <taxon>50 kb inversion clade</taxon>
        <taxon>NPAAA clade</taxon>
        <taxon>indigoferoid/millettioid clade</taxon>
        <taxon>Phaseoleae</taxon>
        <taxon>Flemingia</taxon>
    </lineage>
</organism>
<dbReference type="Proteomes" id="UP001603857">
    <property type="component" value="Unassembled WGS sequence"/>
</dbReference>
<reference evidence="3 4" key="1">
    <citation type="submission" date="2024-08" db="EMBL/GenBank/DDBJ databases">
        <title>Insights into the chromosomal genome structure of Flemingia macrophylla.</title>
        <authorList>
            <person name="Ding Y."/>
            <person name="Zhao Y."/>
            <person name="Bi W."/>
            <person name="Wu M."/>
            <person name="Zhao G."/>
            <person name="Gong Y."/>
            <person name="Li W."/>
            <person name="Zhang P."/>
        </authorList>
    </citation>
    <scope>NUCLEOTIDE SEQUENCE [LARGE SCALE GENOMIC DNA]</scope>
    <source>
        <strain evidence="3">DYQJB</strain>
        <tissue evidence="3">Leaf</tissue>
    </source>
</reference>
<protein>
    <submittedName>
        <fullName evidence="3">Uncharacterized protein</fullName>
    </submittedName>
</protein>
<name>A0ABD1LD45_9FABA</name>
<sequence length="126" mass="14171">MNKVCVYMFVLVLVSVSTSSSSNRDEEEQRKKTSLWQWQTLRRAYSAYSALFPSNILNGLLTNFFRPNIDFRRGDEGVTAGEVANEALTKSIGTIGDAAKSAAHEVKNKKRKSLSDNKQTEHQNEL</sequence>
<comment type="caution">
    <text evidence="3">The sequence shown here is derived from an EMBL/GenBank/DDBJ whole genome shotgun (WGS) entry which is preliminary data.</text>
</comment>
<evidence type="ECO:0000313" key="4">
    <source>
        <dbReference type="Proteomes" id="UP001603857"/>
    </source>
</evidence>
<proteinExistence type="predicted"/>
<evidence type="ECO:0000256" key="2">
    <source>
        <dbReference type="SAM" id="SignalP"/>
    </source>
</evidence>
<keyword evidence="2" id="KW-0732">Signal</keyword>
<evidence type="ECO:0000256" key="1">
    <source>
        <dbReference type="SAM" id="MobiDB-lite"/>
    </source>
</evidence>
<feature type="chain" id="PRO_5044850423" evidence="2">
    <location>
        <begin position="21"/>
        <end position="126"/>
    </location>
</feature>
<feature type="compositionally biased region" description="Basic and acidic residues" evidence="1">
    <location>
        <begin position="113"/>
        <end position="126"/>
    </location>
</feature>
<evidence type="ECO:0000313" key="3">
    <source>
        <dbReference type="EMBL" id="KAL2321446.1"/>
    </source>
</evidence>